<accession>A0A918GYF6</accession>
<reference evidence="6" key="2">
    <citation type="submission" date="2020-09" db="EMBL/GenBank/DDBJ databases">
        <authorList>
            <person name="Sun Q."/>
            <person name="Ohkuma M."/>
        </authorList>
    </citation>
    <scope>NUCLEOTIDE SEQUENCE</scope>
    <source>
        <strain evidence="6">JCM 3172</strain>
    </source>
</reference>
<organism evidence="6 7">
    <name type="scientific">Streptomyces purpureus</name>
    <dbReference type="NCBI Taxonomy" id="1951"/>
    <lineage>
        <taxon>Bacteria</taxon>
        <taxon>Bacillati</taxon>
        <taxon>Actinomycetota</taxon>
        <taxon>Actinomycetes</taxon>
        <taxon>Kitasatosporales</taxon>
        <taxon>Streptomycetaceae</taxon>
        <taxon>Streptomyces</taxon>
    </lineage>
</organism>
<evidence type="ECO:0000259" key="5">
    <source>
        <dbReference type="SMART" id="SM00849"/>
    </source>
</evidence>
<dbReference type="PANTHER" id="PTHR42978">
    <property type="entry name" value="QUORUM-QUENCHING LACTONASE YTNP-RELATED-RELATED"/>
    <property type="match status" value="1"/>
</dbReference>
<comment type="similarity">
    <text evidence="1">Belongs to the metallo-beta-lactamase superfamily.</text>
</comment>
<dbReference type="InterPro" id="IPR036866">
    <property type="entry name" value="RibonucZ/Hydroxyglut_hydro"/>
</dbReference>
<dbReference type="AlphaFoldDB" id="A0A918GYF6"/>
<dbReference type="EMBL" id="BMQQ01000001">
    <property type="protein sequence ID" value="GGT14945.1"/>
    <property type="molecule type" value="Genomic_DNA"/>
</dbReference>
<protein>
    <submittedName>
        <fullName evidence="6">MBL fold metallo-hydrolase</fullName>
    </submittedName>
</protein>
<evidence type="ECO:0000313" key="7">
    <source>
        <dbReference type="Proteomes" id="UP000619486"/>
    </source>
</evidence>
<dbReference type="GO" id="GO:0046872">
    <property type="term" value="F:metal ion binding"/>
    <property type="evidence" value="ECO:0007669"/>
    <property type="project" value="UniProtKB-KW"/>
</dbReference>
<dbReference type="RefSeq" id="WP_019891127.1">
    <property type="nucleotide sequence ID" value="NZ_BMQQ01000001.1"/>
</dbReference>
<dbReference type="SMART" id="SM00849">
    <property type="entry name" value="Lactamase_B"/>
    <property type="match status" value="1"/>
</dbReference>
<proteinExistence type="inferred from homology"/>
<keyword evidence="3" id="KW-0378">Hydrolase</keyword>
<keyword evidence="4" id="KW-0862">Zinc</keyword>
<gene>
    <name evidence="6" type="ORF">GCM10014713_04620</name>
</gene>
<feature type="domain" description="Metallo-beta-lactamase" evidence="5">
    <location>
        <begin position="53"/>
        <end position="253"/>
    </location>
</feature>
<dbReference type="InterPro" id="IPR001279">
    <property type="entry name" value="Metallo-B-lactamas"/>
</dbReference>
<reference evidence="6" key="1">
    <citation type="journal article" date="2014" name="Int. J. Syst. Evol. Microbiol.">
        <title>Complete genome sequence of Corynebacterium casei LMG S-19264T (=DSM 44701T), isolated from a smear-ripened cheese.</title>
        <authorList>
            <consortium name="US DOE Joint Genome Institute (JGI-PGF)"/>
            <person name="Walter F."/>
            <person name="Albersmeier A."/>
            <person name="Kalinowski J."/>
            <person name="Ruckert C."/>
        </authorList>
    </citation>
    <scope>NUCLEOTIDE SEQUENCE</scope>
    <source>
        <strain evidence="6">JCM 3172</strain>
    </source>
</reference>
<dbReference type="PANTHER" id="PTHR42978:SF6">
    <property type="entry name" value="QUORUM-QUENCHING LACTONASE YTNP-RELATED"/>
    <property type="match status" value="1"/>
</dbReference>
<evidence type="ECO:0000256" key="4">
    <source>
        <dbReference type="ARBA" id="ARBA00022833"/>
    </source>
</evidence>
<name>A0A918GYF6_9ACTN</name>
<dbReference type="InterPro" id="IPR051013">
    <property type="entry name" value="MBL_superfamily_lactonases"/>
</dbReference>
<evidence type="ECO:0000313" key="6">
    <source>
        <dbReference type="EMBL" id="GGT14945.1"/>
    </source>
</evidence>
<evidence type="ECO:0000256" key="1">
    <source>
        <dbReference type="ARBA" id="ARBA00007749"/>
    </source>
</evidence>
<dbReference type="Gene3D" id="3.60.15.10">
    <property type="entry name" value="Ribonuclease Z/Hydroxyacylglutathione hydrolase-like"/>
    <property type="match status" value="1"/>
</dbReference>
<evidence type="ECO:0000256" key="2">
    <source>
        <dbReference type="ARBA" id="ARBA00022723"/>
    </source>
</evidence>
<comment type="caution">
    <text evidence="6">The sequence shown here is derived from an EMBL/GenBank/DDBJ whole genome shotgun (WGS) entry which is preliminary data.</text>
</comment>
<dbReference type="Proteomes" id="UP000619486">
    <property type="component" value="Unassembled WGS sequence"/>
</dbReference>
<dbReference type="SUPFAM" id="SSF56281">
    <property type="entry name" value="Metallo-hydrolase/oxidoreductase"/>
    <property type="match status" value="1"/>
</dbReference>
<keyword evidence="7" id="KW-1185">Reference proteome</keyword>
<keyword evidence="2" id="KW-0479">Metal-binding</keyword>
<dbReference type="GO" id="GO:0016787">
    <property type="term" value="F:hydrolase activity"/>
    <property type="evidence" value="ECO:0007669"/>
    <property type="project" value="UniProtKB-KW"/>
</dbReference>
<dbReference type="Pfam" id="PF00753">
    <property type="entry name" value="Lactamase_B"/>
    <property type="match status" value="1"/>
</dbReference>
<sequence length="265" mass="28447">MERQGQVVALLDASGTFFKPARDAFPDADDGDWARAALLDPGAAGPDGAWRLDFRCFAVARPGGRWVLVDAGVGPAQGPGADWCPVPGRLPQALGEAGIDPADVETVVLTHLHEDHVGWTCGPDGLPCFPDARYVVQRAETRALDPADPVWDWTVEPLRRSGQLHEVDGRHRLATGLDLIPTPGHTPGHQSVLVRQPDGRDVMITGDALVHAVQWGNPAVTYAHERDPDTARLSRRTLLTEAADRGAVLATAHLTRPFVEPVPAP</sequence>
<evidence type="ECO:0000256" key="3">
    <source>
        <dbReference type="ARBA" id="ARBA00022801"/>
    </source>
</evidence>